<reference evidence="8" key="1">
    <citation type="submission" date="2020-05" db="EMBL/GenBank/DDBJ databases">
        <authorList>
            <person name="Chiriac C."/>
            <person name="Salcher M."/>
            <person name="Ghai R."/>
            <person name="Kavagutti S V."/>
        </authorList>
    </citation>
    <scope>NUCLEOTIDE SEQUENCE</scope>
</reference>
<dbReference type="InterPro" id="IPR003362">
    <property type="entry name" value="Bact_transf"/>
</dbReference>
<gene>
    <name evidence="8" type="ORF">UFOPK3720_01025</name>
</gene>
<evidence type="ECO:0000256" key="2">
    <source>
        <dbReference type="ARBA" id="ARBA00022679"/>
    </source>
</evidence>
<dbReference type="Pfam" id="PF02397">
    <property type="entry name" value="Bac_transf"/>
    <property type="match status" value="1"/>
</dbReference>
<proteinExistence type="predicted"/>
<keyword evidence="5 6" id="KW-0472">Membrane</keyword>
<comment type="subcellular location">
    <subcellularLocation>
        <location evidence="1">Membrane</location>
        <topology evidence="1">Multi-pass membrane protein</topology>
    </subcellularLocation>
</comment>
<evidence type="ECO:0000256" key="1">
    <source>
        <dbReference type="ARBA" id="ARBA00004141"/>
    </source>
</evidence>
<dbReference type="GO" id="GO:0016020">
    <property type="term" value="C:membrane"/>
    <property type="evidence" value="ECO:0007669"/>
    <property type="project" value="UniProtKB-SubCell"/>
</dbReference>
<dbReference type="EMBL" id="CAFBNB010000190">
    <property type="protein sequence ID" value="CAB4936715.1"/>
    <property type="molecule type" value="Genomic_DNA"/>
</dbReference>
<feature type="transmembrane region" description="Helical" evidence="6">
    <location>
        <begin position="119"/>
        <end position="139"/>
    </location>
</feature>
<keyword evidence="2" id="KW-0808">Transferase</keyword>
<dbReference type="NCBIfam" id="TIGR03025">
    <property type="entry name" value="EPS_sugtrans"/>
    <property type="match status" value="1"/>
</dbReference>
<evidence type="ECO:0000256" key="6">
    <source>
        <dbReference type="SAM" id="Phobius"/>
    </source>
</evidence>
<evidence type="ECO:0000259" key="7">
    <source>
        <dbReference type="Pfam" id="PF02397"/>
    </source>
</evidence>
<dbReference type="InterPro" id="IPR017475">
    <property type="entry name" value="EPS_sugar_tfrase"/>
</dbReference>
<evidence type="ECO:0000256" key="4">
    <source>
        <dbReference type="ARBA" id="ARBA00022989"/>
    </source>
</evidence>
<evidence type="ECO:0000256" key="5">
    <source>
        <dbReference type="ARBA" id="ARBA00023136"/>
    </source>
</evidence>
<keyword evidence="3 6" id="KW-0812">Transmembrane</keyword>
<keyword evidence="4 6" id="KW-1133">Transmembrane helix</keyword>
<feature type="domain" description="Bacterial sugar transferase" evidence="7">
    <location>
        <begin position="114"/>
        <end position="300"/>
    </location>
</feature>
<dbReference type="PANTHER" id="PTHR30576">
    <property type="entry name" value="COLANIC BIOSYNTHESIS UDP-GLUCOSE LIPID CARRIER TRANSFERASE"/>
    <property type="match status" value="1"/>
</dbReference>
<sequence>MLDRDPVAGFTVVDVVDEPAADVDDAGLDEWLDEVMTRIALEDADTVAVASSPALGQRVVQRLAWRLEGPRVDLLVAPSIGDVAGPRVSMRMAADLPLLHLDEPHLTGPKRAIKRSLDILFGVGLFILFLPFLIVGGIGTKLTSRGPIFYTQERVGRGGQLIRVLKLRTMRVGADQEREAIIGLPDGDIAARYKADPRITGFGRFLRRWSIDEMPQVVNVVWGSMSLVGPRPVLVDELPLFGDADHRRHLTKPGLTGLWQVSGRKSVDWEERMRLDLDYVEHWSPALDLVIVAKTVKAVLVGDGAY</sequence>
<evidence type="ECO:0000256" key="3">
    <source>
        <dbReference type="ARBA" id="ARBA00022692"/>
    </source>
</evidence>
<organism evidence="8">
    <name type="scientific">freshwater metagenome</name>
    <dbReference type="NCBI Taxonomy" id="449393"/>
    <lineage>
        <taxon>unclassified sequences</taxon>
        <taxon>metagenomes</taxon>
        <taxon>ecological metagenomes</taxon>
    </lineage>
</organism>
<name>A0A6J7J0J7_9ZZZZ</name>
<dbReference type="AlphaFoldDB" id="A0A6J7J0J7"/>
<dbReference type="PANTHER" id="PTHR30576:SF10">
    <property type="entry name" value="SLL5057 PROTEIN"/>
    <property type="match status" value="1"/>
</dbReference>
<accession>A0A6J7J0J7</accession>
<evidence type="ECO:0000313" key="8">
    <source>
        <dbReference type="EMBL" id="CAB4936715.1"/>
    </source>
</evidence>
<protein>
    <submittedName>
        <fullName evidence="8">Unannotated protein</fullName>
    </submittedName>
</protein>
<dbReference type="GO" id="GO:0016780">
    <property type="term" value="F:phosphotransferase activity, for other substituted phosphate groups"/>
    <property type="evidence" value="ECO:0007669"/>
    <property type="project" value="TreeGrafter"/>
</dbReference>